<dbReference type="EMBL" id="SZYD01000001">
    <property type="protein sequence ID" value="KAD7478436.1"/>
    <property type="molecule type" value="Genomic_DNA"/>
</dbReference>
<accession>A0A5N6Q2X8</accession>
<name>A0A5N6Q2X8_9ASTR</name>
<organism evidence="1 2">
    <name type="scientific">Mikania micrantha</name>
    <name type="common">bitter vine</name>
    <dbReference type="NCBI Taxonomy" id="192012"/>
    <lineage>
        <taxon>Eukaryota</taxon>
        <taxon>Viridiplantae</taxon>
        <taxon>Streptophyta</taxon>
        <taxon>Embryophyta</taxon>
        <taxon>Tracheophyta</taxon>
        <taxon>Spermatophyta</taxon>
        <taxon>Magnoliopsida</taxon>
        <taxon>eudicotyledons</taxon>
        <taxon>Gunneridae</taxon>
        <taxon>Pentapetalae</taxon>
        <taxon>asterids</taxon>
        <taxon>campanulids</taxon>
        <taxon>Asterales</taxon>
        <taxon>Asteraceae</taxon>
        <taxon>Asteroideae</taxon>
        <taxon>Heliantheae alliance</taxon>
        <taxon>Eupatorieae</taxon>
        <taxon>Mikania</taxon>
    </lineage>
</organism>
<reference evidence="1 2" key="1">
    <citation type="submission" date="2019-05" db="EMBL/GenBank/DDBJ databases">
        <title>Mikania micrantha, genome provides insights into the molecular mechanism of rapid growth.</title>
        <authorList>
            <person name="Liu B."/>
        </authorList>
    </citation>
    <scope>NUCLEOTIDE SEQUENCE [LARGE SCALE GENOMIC DNA]</scope>
    <source>
        <strain evidence="1">NLD-2019</strain>
        <tissue evidence="1">Leaf</tissue>
    </source>
</reference>
<dbReference type="AlphaFoldDB" id="A0A5N6Q2X8"/>
<protein>
    <submittedName>
        <fullName evidence="1">Uncharacterized protein</fullName>
    </submittedName>
</protein>
<evidence type="ECO:0000313" key="1">
    <source>
        <dbReference type="EMBL" id="KAD7478436.1"/>
    </source>
</evidence>
<gene>
    <name evidence="1" type="ORF">E3N88_01572</name>
</gene>
<keyword evidence="2" id="KW-1185">Reference proteome</keyword>
<proteinExistence type="predicted"/>
<evidence type="ECO:0000313" key="2">
    <source>
        <dbReference type="Proteomes" id="UP000326396"/>
    </source>
</evidence>
<dbReference type="Proteomes" id="UP000326396">
    <property type="component" value="Linkage Group LG1"/>
</dbReference>
<comment type="caution">
    <text evidence="1">The sequence shown here is derived from an EMBL/GenBank/DDBJ whole genome shotgun (WGS) entry which is preliminary data.</text>
</comment>
<sequence>MEAGVEGLTKIDRHFLRLSRSERLKESPPPSRDGAFVMAGDFKACSIEGLQAMYGERFCLTMKFHVAGLDKDPTEVIWQAKASFVRQTMSTVSHFLDLVRTSLMFFAGKYWFPPCVVGATGQHTSAYTSSSGFHALKPVLGANGSLVCFPAQQQSRTWEGCVMLGTPRVISLLLSLLIESKFSCPSHACHSHASLSKLARRHVGDATWSLILYNRFWLCGTFISTLPTSS</sequence>